<feature type="coiled-coil region" evidence="1">
    <location>
        <begin position="156"/>
        <end position="393"/>
    </location>
</feature>
<proteinExistence type="predicted"/>
<keyword evidence="3" id="KW-1185">Reference proteome</keyword>
<organism evidence="2 3">
    <name type="scientific">Heterodera schachtii</name>
    <name type="common">Sugarbeet cyst nematode worm</name>
    <name type="synonym">Tylenchus schachtii</name>
    <dbReference type="NCBI Taxonomy" id="97005"/>
    <lineage>
        <taxon>Eukaryota</taxon>
        <taxon>Metazoa</taxon>
        <taxon>Ecdysozoa</taxon>
        <taxon>Nematoda</taxon>
        <taxon>Chromadorea</taxon>
        <taxon>Rhabditida</taxon>
        <taxon>Tylenchina</taxon>
        <taxon>Tylenchomorpha</taxon>
        <taxon>Tylenchoidea</taxon>
        <taxon>Heteroderidae</taxon>
        <taxon>Heteroderinae</taxon>
        <taxon>Heterodera</taxon>
    </lineage>
</organism>
<sequence length="441" mass="51859">MAGPDSRFILEFFNREAKEIGVTQELLNNSQQSDQLIQAYYFLCDLIFENVGTTKENECEVATDLTRARPKMIIRTQQHSNLVFNKLFDGSNEFLYSDLLQPDPRRTKMHIAQLIRLYTTKCDIAKELSAVDNHIDEQMKAHDFEKNCERSTHAQLKDREEALNRMETRNDEMGSKVRRFKDKLNDRQALAEDEKRNVERIDKILLGAQCENDECKELFAQEEENRKRLDNNIVNSPERIIEELSNMEAEVEDIRRKNDQAVQNDRKLEREYGEQRVTSQCVESLINGMQKLEMMQEQMVEMRAKEEERRKQMDDLEMTRKNLMAEIEVLERQSTTDLESLGGEVNHRAKSLAMHNQQKAQLESDEKELAKQLKKKKDDIRQHQQEIKRKDRSFIILTDTYDDSVAKLFKNLSLVEQKVQVSRSNLLNLFNENAIFGPFNQ</sequence>
<name>A0ABD2JK03_HETSC</name>
<dbReference type="EMBL" id="JBICCN010000138">
    <property type="protein sequence ID" value="KAL3090834.1"/>
    <property type="molecule type" value="Genomic_DNA"/>
</dbReference>
<reference evidence="2 3" key="1">
    <citation type="submission" date="2024-10" db="EMBL/GenBank/DDBJ databases">
        <authorList>
            <person name="Kim D."/>
        </authorList>
    </citation>
    <scope>NUCLEOTIDE SEQUENCE [LARGE SCALE GENOMIC DNA]</scope>
    <source>
        <strain evidence="2">Taebaek</strain>
    </source>
</reference>
<gene>
    <name evidence="2" type="ORF">niasHS_007209</name>
</gene>
<accession>A0ABD2JK03</accession>
<keyword evidence="1" id="KW-0175">Coiled coil</keyword>
<evidence type="ECO:0000313" key="2">
    <source>
        <dbReference type="EMBL" id="KAL3090834.1"/>
    </source>
</evidence>
<protein>
    <submittedName>
        <fullName evidence="2">Uncharacterized protein</fullName>
    </submittedName>
</protein>
<evidence type="ECO:0000313" key="3">
    <source>
        <dbReference type="Proteomes" id="UP001620645"/>
    </source>
</evidence>
<dbReference type="Proteomes" id="UP001620645">
    <property type="component" value="Unassembled WGS sequence"/>
</dbReference>
<comment type="caution">
    <text evidence="2">The sequence shown here is derived from an EMBL/GenBank/DDBJ whole genome shotgun (WGS) entry which is preliminary data.</text>
</comment>
<dbReference type="AlphaFoldDB" id="A0ABD2JK03"/>
<evidence type="ECO:0000256" key="1">
    <source>
        <dbReference type="SAM" id="Coils"/>
    </source>
</evidence>